<keyword evidence="2" id="KW-1185">Reference proteome</keyword>
<organism evidence="1 2">
    <name type="scientific">Parelaphostrongylus tenuis</name>
    <name type="common">Meningeal worm</name>
    <dbReference type="NCBI Taxonomy" id="148309"/>
    <lineage>
        <taxon>Eukaryota</taxon>
        <taxon>Metazoa</taxon>
        <taxon>Ecdysozoa</taxon>
        <taxon>Nematoda</taxon>
        <taxon>Chromadorea</taxon>
        <taxon>Rhabditida</taxon>
        <taxon>Rhabditina</taxon>
        <taxon>Rhabditomorpha</taxon>
        <taxon>Strongyloidea</taxon>
        <taxon>Metastrongylidae</taxon>
        <taxon>Parelaphostrongylus</taxon>
    </lineage>
</organism>
<protein>
    <submittedName>
        <fullName evidence="1">Uncharacterized protein</fullName>
    </submittedName>
</protein>
<evidence type="ECO:0000313" key="1">
    <source>
        <dbReference type="EMBL" id="KAJ1354686.1"/>
    </source>
</evidence>
<dbReference type="Proteomes" id="UP001196413">
    <property type="component" value="Unassembled WGS sequence"/>
</dbReference>
<proteinExistence type="predicted"/>
<name>A0AAD5QQ13_PARTN</name>
<evidence type="ECO:0000313" key="2">
    <source>
        <dbReference type="Proteomes" id="UP001196413"/>
    </source>
</evidence>
<accession>A0AAD5QQ13</accession>
<gene>
    <name evidence="1" type="ORF">KIN20_011686</name>
</gene>
<comment type="caution">
    <text evidence="1">The sequence shown here is derived from an EMBL/GenBank/DDBJ whole genome shotgun (WGS) entry which is preliminary data.</text>
</comment>
<sequence length="75" mass="8425">MRCSLERMVGKMGVNSVNELEHTLPDRVRYAAKSLRVCLDSVTAVNGRLVYENVNETLYSPCLSNLRVINHTTGE</sequence>
<reference evidence="1" key="1">
    <citation type="submission" date="2021-06" db="EMBL/GenBank/DDBJ databases">
        <title>Parelaphostrongylus tenuis whole genome reference sequence.</title>
        <authorList>
            <person name="Garwood T.J."/>
            <person name="Larsen P.A."/>
            <person name="Fountain-Jones N.M."/>
            <person name="Garbe J.R."/>
            <person name="Macchietto M.G."/>
            <person name="Kania S.A."/>
            <person name="Gerhold R.W."/>
            <person name="Richards J.E."/>
            <person name="Wolf T.M."/>
        </authorList>
    </citation>
    <scope>NUCLEOTIDE SEQUENCE</scope>
    <source>
        <strain evidence="1">MNPRO001-30</strain>
        <tissue evidence="1">Meninges</tissue>
    </source>
</reference>
<dbReference type="AlphaFoldDB" id="A0AAD5QQ13"/>
<dbReference type="EMBL" id="JAHQIW010002153">
    <property type="protein sequence ID" value="KAJ1354686.1"/>
    <property type="molecule type" value="Genomic_DNA"/>
</dbReference>